<evidence type="ECO:0000313" key="2">
    <source>
        <dbReference type="Proteomes" id="UP001497382"/>
    </source>
</evidence>
<proteinExistence type="predicted"/>
<gene>
    <name evidence="1" type="ORF">LARSCL_LOCUS11995</name>
</gene>
<comment type="caution">
    <text evidence="1">The sequence shown here is derived from an EMBL/GenBank/DDBJ whole genome shotgun (WGS) entry which is preliminary data.</text>
</comment>
<dbReference type="AlphaFoldDB" id="A0AAV2AE30"/>
<reference evidence="1 2" key="1">
    <citation type="submission" date="2024-04" db="EMBL/GenBank/DDBJ databases">
        <authorList>
            <person name="Rising A."/>
            <person name="Reimegard J."/>
            <person name="Sonavane S."/>
            <person name="Akerstrom W."/>
            <person name="Nylinder S."/>
            <person name="Hedman E."/>
            <person name="Kallberg Y."/>
        </authorList>
    </citation>
    <scope>NUCLEOTIDE SEQUENCE [LARGE SCALE GENOMIC DNA]</scope>
</reference>
<feature type="non-terminal residue" evidence="1">
    <location>
        <position position="107"/>
    </location>
</feature>
<name>A0AAV2AE30_9ARAC</name>
<evidence type="ECO:0000313" key="1">
    <source>
        <dbReference type="EMBL" id="CAL1282250.1"/>
    </source>
</evidence>
<dbReference type="EMBL" id="CAXIEN010000154">
    <property type="protein sequence ID" value="CAL1282250.1"/>
    <property type="molecule type" value="Genomic_DNA"/>
</dbReference>
<organism evidence="1 2">
    <name type="scientific">Larinioides sclopetarius</name>
    <dbReference type="NCBI Taxonomy" id="280406"/>
    <lineage>
        <taxon>Eukaryota</taxon>
        <taxon>Metazoa</taxon>
        <taxon>Ecdysozoa</taxon>
        <taxon>Arthropoda</taxon>
        <taxon>Chelicerata</taxon>
        <taxon>Arachnida</taxon>
        <taxon>Araneae</taxon>
        <taxon>Araneomorphae</taxon>
        <taxon>Entelegynae</taxon>
        <taxon>Araneoidea</taxon>
        <taxon>Araneidae</taxon>
        <taxon>Larinioides</taxon>
    </lineage>
</organism>
<protein>
    <recommendedName>
        <fullName evidence="3">Ribosomal protein S10</fullName>
    </recommendedName>
</protein>
<sequence>MEAVIFRVCFINEKELKLVQKEIKKMIQTVPIQEWTKRTFRPKNKRGSIIIDLVFTIKMVETIHGKCYNILFRYKRELFPRKWDFPEDMNDLRTVYLPGVHQQGHQR</sequence>
<evidence type="ECO:0008006" key="3">
    <source>
        <dbReference type="Google" id="ProtNLM"/>
    </source>
</evidence>
<dbReference type="Proteomes" id="UP001497382">
    <property type="component" value="Unassembled WGS sequence"/>
</dbReference>
<keyword evidence="2" id="KW-1185">Reference proteome</keyword>
<accession>A0AAV2AE30</accession>